<dbReference type="Proteomes" id="UP000234275">
    <property type="component" value="Unassembled WGS sequence"/>
</dbReference>
<accession>A0A2I2GDG9</accession>
<dbReference type="VEuPathDB" id="FungiDB:P170DRAFT_474487"/>
<evidence type="ECO:0000313" key="3">
    <source>
        <dbReference type="Proteomes" id="UP000234275"/>
    </source>
</evidence>
<dbReference type="SMART" id="SM00355">
    <property type="entry name" value="ZnF_C2H2"/>
    <property type="match status" value="3"/>
</dbReference>
<gene>
    <name evidence="2" type="ORF">P170DRAFT_474487</name>
</gene>
<evidence type="ECO:0000259" key="1">
    <source>
        <dbReference type="SMART" id="SM00355"/>
    </source>
</evidence>
<dbReference type="GeneID" id="36560848"/>
<dbReference type="RefSeq" id="XP_024706241.1">
    <property type="nucleotide sequence ID" value="XM_024853150.1"/>
</dbReference>
<feature type="domain" description="C2H2-type" evidence="1">
    <location>
        <begin position="326"/>
        <end position="349"/>
    </location>
</feature>
<reference evidence="2 3" key="1">
    <citation type="submission" date="2016-12" db="EMBL/GenBank/DDBJ databases">
        <title>The genomes of Aspergillus section Nigri reveals drivers in fungal speciation.</title>
        <authorList>
            <consortium name="DOE Joint Genome Institute"/>
            <person name="Vesth T.C."/>
            <person name="Nybo J."/>
            <person name="Theobald S."/>
            <person name="Brandl J."/>
            <person name="Frisvad J.C."/>
            <person name="Nielsen K.F."/>
            <person name="Lyhne E.K."/>
            <person name="Kogle M.E."/>
            <person name="Kuo A."/>
            <person name="Riley R."/>
            <person name="Clum A."/>
            <person name="Nolan M."/>
            <person name="Lipzen A."/>
            <person name="Salamov A."/>
            <person name="Henrissat B."/>
            <person name="Wiebenga A."/>
            <person name="De Vries R.P."/>
            <person name="Grigoriev I.V."/>
            <person name="Mortensen U.H."/>
            <person name="Andersen M.R."/>
            <person name="Baker S.E."/>
        </authorList>
    </citation>
    <scope>NUCLEOTIDE SEQUENCE [LARGE SCALE GENOMIC DNA]</scope>
    <source>
        <strain evidence="2 3">IBT 23096</strain>
    </source>
</reference>
<proteinExistence type="predicted"/>
<evidence type="ECO:0000313" key="2">
    <source>
        <dbReference type="EMBL" id="PLB50939.1"/>
    </source>
</evidence>
<name>A0A2I2GDG9_9EURO</name>
<dbReference type="InterPro" id="IPR013087">
    <property type="entry name" value="Znf_C2H2_type"/>
</dbReference>
<organism evidence="2 3">
    <name type="scientific">Aspergillus steynii IBT 23096</name>
    <dbReference type="NCBI Taxonomy" id="1392250"/>
    <lineage>
        <taxon>Eukaryota</taxon>
        <taxon>Fungi</taxon>
        <taxon>Dikarya</taxon>
        <taxon>Ascomycota</taxon>
        <taxon>Pezizomycotina</taxon>
        <taxon>Eurotiomycetes</taxon>
        <taxon>Eurotiomycetidae</taxon>
        <taxon>Eurotiales</taxon>
        <taxon>Aspergillaceae</taxon>
        <taxon>Aspergillus</taxon>
        <taxon>Aspergillus subgen. Circumdati</taxon>
    </lineage>
</organism>
<comment type="caution">
    <text evidence="2">The sequence shown here is derived from an EMBL/GenBank/DDBJ whole genome shotgun (WGS) entry which is preliminary data.</text>
</comment>
<dbReference type="STRING" id="1392250.A0A2I2GDG9"/>
<protein>
    <recommendedName>
        <fullName evidence="1">C2H2-type domain-containing protein</fullName>
    </recommendedName>
</protein>
<keyword evidence="3" id="KW-1185">Reference proteome</keyword>
<feature type="domain" description="C2H2-type" evidence="1">
    <location>
        <begin position="294"/>
        <end position="322"/>
    </location>
</feature>
<sequence length="449" mass="51697">MADLSGLSANAHPFIPELYCECRQLFEKFANGLREEGCLRTLAKSIDVALLLELYSTFLTWGEKLKVDYPAETEGSLNYKLRHRRASREMTEDLLNGLKTLFRKAVDHLNVLNESVQFLIDVEKAAGGEEGKFRMPGLREIGPLFTALRRGVKVTVAIFSIQRQLELLFKAHKLPRDERDEMEMYEAYLTPYLDQVVEMVRQWRHEALAEKDLKCDKAPGSDSVDDIMWFCKRLALANMKRKMEFPKQTDPLFLPQSDIIEIDHSSMTDWERVQEWMLREPLSASKRLQSVHPYVCTFKDCPTAGLYYSEQGSWKGHEEVKHRMVYVCHKCPGVTTRSREMVKAHLLTHCTGNRVDSAKEIEANLRFCYRSEDMNTSDKKDTCLICLKESPLPDLYKHLAGHMEEITRLVLPSCETDYKGTCIFCRKEFPREGLANHVVSHLDGTAISS</sequence>
<dbReference type="EMBL" id="MSFO01000003">
    <property type="protein sequence ID" value="PLB50939.1"/>
    <property type="molecule type" value="Genomic_DNA"/>
</dbReference>
<dbReference type="OrthoDB" id="2546325at2759"/>
<dbReference type="AlphaFoldDB" id="A0A2I2GDG9"/>
<feature type="domain" description="C2H2-type" evidence="1">
    <location>
        <begin position="420"/>
        <end position="441"/>
    </location>
</feature>